<evidence type="ECO:0000259" key="8">
    <source>
        <dbReference type="PROSITE" id="PS51101"/>
    </source>
</evidence>
<protein>
    <submittedName>
        <fullName evidence="9">PTS sugar transporter subunit IIB</fullName>
    </submittedName>
</protein>
<comment type="caution">
    <text evidence="9">The sequence shown here is derived from an EMBL/GenBank/DDBJ whole genome shotgun (WGS) entry which is preliminary data.</text>
</comment>
<dbReference type="SUPFAM" id="SSF52728">
    <property type="entry name" value="PTS IIb component"/>
    <property type="match status" value="1"/>
</dbReference>
<sequence>MENLVLTRIDDRLIHGQVMTAWIKQKNAVQVVVADDEVAEDDFMINVLEMAVPDEIAIGIFNRDDAVEFMKQGLEAPTILLVKGPEILNYMVDQGIEIDEIDVGGMGAKEGRSVLYKNISTNPEENKNFLDLIQKGVNVFVQVMPQDKQVNVAEYIKK</sequence>
<name>A0ABR7FTM1_9FIRM</name>
<dbReference type="RefSeq" id="WP_024728811.1">
    <property type="nucleotide sequence ID" value="NZ_JACOOS010000017.1"/>
</dbReference>
<keyword evidence="2" id="KW-0813">Transport</keyword>
<evidence type="ECO:0000256" key="6">
    <source>
        <dbReference type="ARBA" id="ARBA00022683"/>
    </source>
</evidence>
<dbReference type="EMBL" id="JACOOS010000017">
    <property type="protein sequence ID" value="MBC5678484.1"/>
    <property type="molecule type" value="Genomic_DNA"/>
</dbReference>
<dbReference type="Pfam" id="PF03830">
    <property type="entry name" value="PTSIIB_sorb"/>
    <property type="match status" value="1"/>
</dbReference>
<reference evidence="9 10" key="1">
    <citation type="submission" date="2020-08" db="EMBL/GenBank/DDBJ databases">
        <title>Genome public.</title>
        <authorList>
            <person name="Liu C."/>
            <person name="Sun Q."/>
        </authorList>
    </citation>
    <scope>NUCLEOTIDE SEQUENCE [LARGE SCALE GENOMIC DNA]</scope>
    <source>
        <strain evidence="9 10">NSJ-7</strain>
    </source>
</reference>
<gene>
    <name evidence="9" type="ORF">H8S22_13040</name>
</gene>
<dbReference type="InterPro" id="IPR004720">
    <property type="entry name" value="PTS_IIB_sorbose-sp"/>
</dbReference>
<dbReference type="Gene3D" id="3.40.35.10">
    <property type="entry name" value="Phosphotransferase system, sorbose subfamily IIB component"/>
    <property type="match status" value="1"/>
</dbReference>
<organism evidence="9 10">
    <name type="scientific">Anaerostipes hominis</name>
    <name type="common">ex Liu et al. 2021</name>
    <dbReference type="NCBI Taxonomy" id="2763018"/>
    <lineage>
        <taxon>Bacteria</taxon>
        <taxon>Bacillati</taxon>
        <taxon>Bacillota</taxon>
        <taxon>Clostridia</taxon>
        <taxon>Lachnospirales</taxon>
        <taxon>Lachnospiraceae</taxon>
        <taxon>Anaerostipes</taxon>
    </lineage>
</organism>
<evidence type="ECO:0000313" key="10">
    <source>
        <dbReference type="Proteomes" id="UP000635828"/>
    </source>
</evidence>
<keyword evidence="6" id="KW-0598">Phosphotransferase system</keyword>
<evidence type="ECO:0000256" key="3">
    <source>
        <dbReference type="ARBA" id="ARBA00022490"/>
    </source>
</evidence>
<proteinExistence type="predicted"/>
<keyword evidence="7" id="KW-0418">Kinase</keyword>
<comment type="subcellular location">
    <subcellularLocation>
        <location evidence="1">Cytoplasm</location>
    </subcellularLocation>
</comment>
<evidence type="ECO:0000313" key="9">
    <source>
        <dbReference type="EMBL" id="MBC5678484.1"/>
    </source>
</evidence>
<dbReference type="Proteomes" id="UP000635828">
    <property type="component" value="Unassembled WGS sequence"/>
</dbReference>
<keyword evidence="5" id="KW-0808">Transferase</keyword>
<evidence type="ECO:0000256" key="5">
    <source>
        <dbReference type="ARBA" id="ARBA00022679"/>
    </source>
</evidence>
<evidence type="ECO:0000256" key="7">
    <source>
        <dbReference type="ARBA" id="ARBA00022777"/>
    </source>
</evidence>
<feature type="domain" description="PTS EIIB type-4" evidence="8">
    <location>
        <begin position="1"/>
        <end position="158"/>
    </location>
</feature>
<keyword evidence="4 9" id="KW-0762">Sugar transport</keyword>
<dbReference type="PROSITE" id="PS51101">
    <property type="entry name" value="PTS_EIIB_TYPE_4"/>
    <property type="match status" value="1"/>
</dbReference>
<evidence type="ECO:0000256" key="2">
    <source>
        <dbReference type="ARBA" id="ARBA00022448"/>
    </source>
</evidence>
<dbReference type="InterPro" id="IPR036667">
    <property type="entry name" value="PTS_IIB_sorbose-sp_sf"/>
</dbReference>
<keyword evidence="10" id="KW-1185">Reference proteome</keyword>
<accession>A0ABR7FTM1</accession>
<evidence type="ECO:0000256" key="4">
    <source>
        <dbReference type="ARBA" id="ARBA00022597"/>
    </source>
</evidence>
<evidence type="ECO:0000256" key="1">
    <source>
        <dbReference type="ARBA" id="ARBA00004496"/>
    </source>
</evidence>
<keyword evidence="3" id="KW-0963">Cytoplasm</keyword>